<dbReference type="EMBL" id="BGPR01000364">
    <property type="protein sequence ID" value="GBM15872.1"/>
    <property type="molecule type" value="Genomic_DNA"/>
</dbReference>
<gene>
    <name evidence="1" type="ORF">AVEN_260143_1</name>
</gene>
<reference evidence="1 2" key="1">
    <citation type="journal article" date="2019" name="Sci. Rep.">
        <title>Orb-weaving spider Araneus ventricosus genome elucidates the spidroin gene catalogue.</title>
        <authorList>
            <person name="Kono N."/>
            <person name="Nakamura H."/>
            <person name="Ohtoshi R."/>
            <person name="Moran D.A.P."/>
            <person name="Shinohara A."/>
            <person name="Yoshida Y."/>
            <person name="Fujiwara M."/>
            <person name="Mori M."/>
            <person name="Tomita M."/>
            <person name="Arakawa K."/>
        </authorList>
    </citation>
    <scope>NUCLEOTIDE SEQUENCE [LARGE SCALE GENOMIC DNA]</scope>
</reference>
<keyword evidence="2" id="KW-1185">Reference proteome</keyword>
<accession>A0A4Y2DGE8</accession>
<proteinExistence type="predicted"/>
<protein>
    <submittedName>
        <fullName evidence="1">Uncharacterized protein</fullName>
    </submittedName>
</protein>
<dbReference type="Proteomes" id="UP000499080">
    <property type="component" value="Unassembled WGS sequence"/>
</dbReference>
<evidence type="ECO:0000313" key="2">
    <source>
        <dbReference type="Proteomes" id="UP000499080"/>
    </source>
</evidence>
<dbReference type="AlphaFoldDB" id="A0A4Y2DGE8"/>
<name>A0A4Y2DGE8_ARAVE</name>
<comment type="caution">
    <text evidence="1">The sequence shown here is derived from an EMBL/GenBank/DDBJ whole genome shotgun (WGS) entry which is preliminary data.</text>
</comment>
<evidence type="ECO:0000313" key="1">
    <source>
        <dbReference type="EMBL" id="GBM15872.1"/>
    </source>
</evidence>
<sequence>MPFVPRLFFSPPISVEKLGKVFMDVPKFVLRHGSKSPNSTHPYSSFRHKEEFRVSFPPSSGDAYEGRSFVLQLASHPGPKFESAD</sequence>
<organism evidence="1 2">
    <name type="scientific">Araneus ventricosus</name>
    <name type="common">Orbweaver spider</name>
    <name type="synonym">Epeira ventricosa</name>
    <dbReference type="NCBI Taxonomy" id="182803"/>
    <lineage>
        <taxon>Eukaryota</taxon>
        <taxon>Metazoa</taxon>
        <taxon>Ecdysozoa</taxon>
        <taxon>Arthropoda</taxon>
        <taxon>Chelicerata</taxon>
        <taxon>Arachnida</taxon>
        <taxon>Araneae</taxon>
        <taxon>Araneomorphae</taxon>
        <taxon>Entelegynae</taxon>
        <taxon>Araneoidea</taxon>
        <taxon>Araneidae</taxon>
        <taxon>Araneus</taxon>
    </lineage>
</organism>